<dbReference type="SUPFAM" id="SSF158472">
    <property type="entry name" value="HAMP domain-like"/>
    <property type="match status" value="1"/>
</dbReference>
<evidence type="ECO:0000256" key="10">
    <source>
        <dbReference type="ARBA" id="ARBA00022777"/>
    </source>
</evidence>
<dbReference type="InterPro" id="IPR004358">
    <property type="entry name" value="Sig_transdc_His_kin-like_C"/>
</dbReference>
<dbReference type="CDD" id="cd00082">
    <property type="entry name" value="HisKA"/>
    <property type="match status" value="1"/>
</dbReference>
<feature type="domain" description="Histidine kinase" evidence="16">
    <location>
        <begin position="249"/>
        <end position="463"/>
    </location>
</feature>
<keyword evidence="12 15" id="KW-1133">Transmembrane helix</keyword>
<dbReference type="NCBIfam" id="TIGR01386">
    <property type="entry name" value="cztS_silS_copS"/>
    <property type="match status" value="1"/>
</dbReference>
<evidence type="ECO:0000256" key="8">
    <source>
        <dbReference type="ARBA" id="ARBA00022692"/>
    </source>
</evidence>
<gene>
    <name evidence="18" type="ORF">CJU94_25755</name>
</gene>
<evidence type="ECO:0000259" key="16">
    <source>
        <dbReference type="PROSITE" id="PS50109"/>
    </source>
</evidence>
<evidence type="ECO:0000256" key="3">
    <source>
        <dbReference type="ARBA" id="ARBA00004533"/>
    </source>
</evidence>
<dbReference type="Pfam" id="PF00512">
    <property type="entry name" value="HisKA"/>
    <property type="match status" value="1"/>
</dbReference>
<feature type="domain" description="HAMP" evidence="17">
    <location>
        <begin position="188"/>
        <end position="241"/>
    </location>
</feature>
<dbReference type="Gene3D" id="6.10.340.10">
    <property type="match status" value="1"/>
</dbReference>
<evidence type="ECO:0000256" key="15">
    <source>
        <dbReference type="RuleBase" id="RU364088"/>
    </source>
</evidence>
<dbReference type="KEGG" id="parb:CJU94_25755"/>
<evidence type="ECO:0000256" key="11">
    <source>
        <dbReference type="ARBA" id="ARBA00022840"/>
    </source>
</evidence>
<keyword evidence="13 15" id="KW-0902">Two-component regulatory system</keyword>
<dbReference type="SMART" id="SM00304">
    <property type="entry name" value="HAMP"/>
    <property type="match status" value="1"/>
</dbReference>
<protein>
    <recommendedName>
        <fullName evidence="15">Sensor protein</fullName>
        <ecNumber evidence="15">2.7.13.3</ecNumber>
    </recommendedName>
</protein>
<organism evidence="18 19">
    <name type="scientific">Paraburkholderia aromaticivorans</name>
    <dbReference type="NCBI Taxonomy" id="2026199"/>
    <lineage>
        <taxon>Bacteria</taxon>
        <taxon>Pseudomonadati</taxon>
        <taxon>Pseudomonadota</taxon>
        <taxon>Betaproteobacteria</taxon>
        <taxon>Burkholderiales</taxon>
        <taxon>Burkholderiaceae</taxon>
        <taxon>Paraburkholderia</taxon>
    </lineage>
</organism>
<evidence type="ECO:0000256" key="12">
    <source>
        <dbReference type="ARBA" id="ARBA00022989"/>
    </source>
</evidence>
<dbReference type="InterPro" id="IPR036890">
    <property type="entry name" value="HATPase_C_sf"/>
</dbReference>
<dbReference type="PRINTS" id="PR00344">
    <property type="entry name" value="BCTRLSENSOR"/>
</dbReference>
<dbReference type="SMART" id="SM00388">
    <property type="entry name" value="HisKA"/>
    <property type="match status" value="1"/>
</dbReference>
<evidence type="ECO:0000256" key="9">
    <source>
        <dbReference type="ARBA" id="ARBA00022741"/>
    </source>
</evidence>
<evidence type="ECO:0000256" key="14">
    <source>
        <dbReference type="ARBA" id="ARBA00023136"/>
    </source>
</evidence>
<name>A0A248VST3_9BURK</name>
<dbReference type="Gene3D" id="1.10.287.130">
    <property type="match status" value="1"/>
</dbReference>
<dbReference type="SUPFAM" id="SSF55874">
    <property type="entry name" value="ATPase domain of HSP90 chaperone/DNA topoisomerase II/histidine kinase"/>
    <property type="match status" value="1"/>
</dbReference>
<keyword evidence="10 15" id="KW-0418">Kinase</keyword>
<feature type="transmembrane region" description="Helical" evidence="15">
    <location>
        <begin position="165"/>
        <end position="187"/>
    </location>
</feature>
<reference evidence="18 19" key="1">
    <citation type="submission" date="2017-08" db="EMBL/GenBank/DDBJ databases">
        <title>Identification and genetic characteristics of simultaneous BTEX- and naphthalene-degrading Paraburkholderia sp. BN5 isolated from petroleum-contaminated soil.</title>
        <authorList>
            <person name="Lee Y."/>
            <person name="Jeon C.O."/>
        </authorList>
    </citation>
    <scope>NUCLEOTIDE SEQUENCE [LARGE SCALE GENOMIC DNA]</scope>
    <source>
        <strain evidence="18 19">BN5</strain>
    </source>
</reference>
<evidence type="ECO:0000313" key="19">
    <source>
        <dbReference type="Proteomes" id="UP000215158"/>
    </source>
</evidence>
<comment type="function">
    <text evidence="15">Member of a two-component regulatory system.</text>
</comment>
<evidence type="ECO:0000259" key="17">
    <source>
        <dbReference type="PROSITE" id="PS50885"/>
    </source>
</evidence>
<keyword evidence="8 15" id="KW-0812">Transmembrane</keyword>
<dbReference type="PANTHER" id="PTHR45436:SF15">
    <property type="entry name" value="SENSOR HISTIDINE KINASE CUSS"/>
    <property type="match status" value="1"/>
</dbReference>
<dbReference type="RefSeq" id="WP_095421466.1">
    <property type="nucleotide sequence ID" value="NZ_CP022990.1"/>
</dbReference>
<dbReference type="CDD" id="cd06225">
    <property type="entry name" value="HAMP"/>
    <property type="match status" value="1"/>
</dbReference>
<keyword evidence="19" id="KW-1185">Reference proteome</keyword>
<dbReference type="PROSITE" id="PS50885">
    <property type="entry name" value="HAMP"/>
    <property type="match status" value="1"/>
</dbReference>
<dbReference type="InterPro" id="IPR005467">
    <property type="entry name" value="His_kinase_dom"/>
</dbReference>
<keyword evidence="4 15" id="KW-1003">Cell membrane</keyword>
<evidence type="ECO:0000256" key="6">
    <source>
        <dbReference type="ARBA" id="ARBA00022553"/>
    </source>
</evidence>
<evidence type="ECO:0000256" key="13">
    <source>
        <dbReference type="ARBA" id="ARBA00023012"/>
    </source>
</evidence>
<dbReference type="Gene3D" id="3.30.565.10">
    <property type="entry name" value="Histidine kinase-like ATPase, C-terminal domain"/>
    <property type="match status" value="1"/>
</dbReference>
<dbReference type="EC" id="2.7.13.3" evidence="15"/>
<dbReference type="EMBL" id="CP022990">
    <property type="protein sequence ID" value="ASW01572.1"/>
    <property type="molecule type" value="Genomic_DNA"/>
</dbReference>
<dbReference type="AlphaFoldDB" id="A0A248VST3"/>
<dbReference type="GO" id="GO:0005524">
    <property type="term" value="F:ATP binding"/>
    <property type="evidence" value="ECO:0007669"/>
    <property type="project" value="UniProtKB-KW"/>
</dbReference>
<dbReference type="PROSITE" id="PS50109">
    <property type="entry name" value="HIS_KIN"/>
    <property type="match status" value="1"/>
</dbReference>
<dbReference type="Pfam" id="PF02518">
    <property type="entry name" value="HATPase_c"/>
    <property type="match status" value="1"/>
</dbReference>
<comment type="catalytic activity">
    <reaction evidence="1 15">
        <text>ATP + protein L-histidine = ADP + protein N-phospho-L-histidine.</text>
        <dbReference type="EC" id="2.7.13.3"/>
    </reaction>
</comment>
<dbReference type="SUPFAM" id="SSF47384">
    <property type="entry name" value="Homodimeric domain of signal transducing histidine kinase"/>
    <property type="match status" value="1"/>
</dbReference>
<dbReference type="InterPro" id="IPR050428">
    <property type="entry name" value="TCS_sensor_his_kinase"/>
</dbReference>
<evidence type="ECO:0000256" key="4">
    <source>
        <dbReference type="ARBA" id="ARBA00022475"/>
    </source>
</evidence>
<dbReference type="InterPro" id="IPR003594">
    <property type="entry name" value="HATPase_dom"/>
</dbReference>
<sequence>MIRSVVPRTLRTRLTVLIILSTSIILALSGLALCEALRSRLESTAAELMSGTLAGLQSHLVTSQTTDEITHDAQTWIDLLHGHQNMALAIFDAAGQRLLSTPGFQSYAPLLTARVDRVPAGLTPADSNLRYLVAMAPLNDAAGSSVRVAVQYDGTSDRALLRAQVYTAVVIEVFGVILSAAFAYGIATLGLLPLRRLAAQAEAMSTSRLAQPLPELDASGELKELEHAFNGMLARLDESFTRLSQFSSNLAHDMRTPLTNLLAAAQVALSQPRTAEDYRDVIESSVDEYQRLSRMIEDMLFLARSEQADAALSFRPLDAAAEAGRVAGYYEPMAEDAQVRIEVTGQGTVHADLLLFQRALSNLLSNALVQAPKGSIITIDCKEDAHSTTLTVSDSGRGIEAHHLKRIFERFYCVDPSRQGSASGTGLGLAIVKSIMNSHAGHCGCESQPDIRTRFWLRFPRRECVGGGLSSLVNREPVRKD</sequence>
<keyword evidence="11 15" id="KW-0067">ATP-binding</keyword>
<dbReference type="CDD" id="cd00075">
    <property type="entry name" value="HATPase"/>
    <property type="match status" value="1"/>
</dbReference>
<keyword evidence="7 15" id="KW-0808">Transferase</keyword>
<keyword evidence="6" id="KW-0597">Phosphoprotein</keyword>
<evidence type="ECO:0000256" key="7">
    <source>
        <dbReference type="ARBA" id="ARBA00022679"/>
    </source>
</evidence>
<dbReference type="InterPro" id="IPR036097">
    <property type="entry name" value="HisK_dim/P_sf"/>
</dbReference>
<dbReference type="InterPro" id="IPR003661">
    <property type="entry name" value="HisK_dim/P_dom"/>
</dbReference>
<dbReference type="InterPro" id="IPR006290">
    <property type="entry name" value="CztS_silS_copS"/>
</dbReference>
<keyword evidence="5 15" id="KW-0997">Cell inner membrane</keyword>
<dbReference type="Proteomes" id="UP000215158">
    <property type="component" value="Chromosome 2"/>
</dbReference>
<dbReference type="GO" id="GO:0000155">
    <property type="term" value="F:phosphorelay sensor kinase activity"/>
    <property type="evidence" value="ECO:0007669"/>
    <property type="project" value="InterPro"/>
</dbReference>
<evidence type="ECO:0000313" key="18">
    <source>
        <dbReference type="EMBL" id="ASW01572.1"/>
    </source>
</evidence>
<dbReference type="SMART" id="SM00387">
    <property type="entry name" value="HATPase_c"/>
    <property type="match status" value="1"/>
</dbReference>
<dbReference type="PANTHER" id="PTHR45436">
    <property type="entry name" value="SENSOR HISTIDINE KINASE YKOH"/>
    <property type="match status" value="1"/>
</dbReference>
<dbReference type="GO" id="GO:0005886">
    <property type="term" value="C:plasma membrane"/>
    <property type="evidence" value="ECO:0007669"/>
    <property type="project" value="UniProtKB-SubCell"/>
</dbReference>
<evidence type="ECO:0000256" key="5">
    <source>
        <dbReference type="ARBA" id="ARBA00022519"/>
    </source>
</evidence>
<proteinExistence type="predicted"/>
<dbReference type="OrthoDB" id="9786919at2"/>
<comment type="subcellular location">
    <subcellularLocation>
        <location evidence="3 15">Cell inner membrane</location>
    </subcellularLocation>
    <subcellularLocation>
        <location evidence="2">Membrane</location>
        <topology evidence="2">Multi-pass membrane protein</topology>
    </subcellularLocation>
</comment>
<dbReference type="InterPro" id="IPR003660">
    <property type="entry name" value="HAMP_dom"/>
</dbReference>
<evidence type="ECO:0000256" key="2">
    <source>
        <dbReference type="ARBA" id="ARBA00004141"/>
    </source>
</evidence>
<accession>A0A248VST3</accession>
<evidence type="ECO:0000256" key="1">
    <source>
        <dbReference type="ARBA" id="ARBA00000085"/>
    </source>
</evidence>
<keyword evidence="14 15" id="KW-0472">Membrane</keyword>
<keyword evidence="9 15" id="KW-0547">Nucleotide-binding</keyword>
<dbReference type="Pfam" id="PF00672">
    <property type="entry name" value="HAMP"/>
    <property type="match status" value="1"/>
</dbReference>